<sequence>MPVTFRHRLSVAATTCIALLLAGSPIAAAAPASDDRGYIDSTARCAAPSLAVMFGRTAHSRVAICRQPDGSYQYRGVRVRDGARLITAATPEGAGFTAANGGVTYTMTSDALVIAEGDRVLREERMVEYEKRDAAPASGQSGTSGQSGEPTPTTPLPPPLPAEVGHSGR</sequence>
<evidence type="ECO:0000313" key="4">
    <source>
        <dbReference type="Proteomes" id="UP000004915"/>
    </source>
</evidence>
<dbReference type="PATRIC" id="fig|1078020.3.peg.4592"/>
<evidence type="ECO:0000256" key="2">
    <source>
        <dbReference type="SAM" id="SignalP"/>
    </source>
</evidence>
<dbReference type="EMBL" id="AGVE01000056">
    <property type="protein sequence ID" value="EHI10451.1"/>
    <property type="molecule type" value="Genomic_DNA"/>
</dbReference>
<gene>
    <name evidence="3" type="ORF">KEK_23236</name>
</gene>
<organism evidence="3 4">
    <name type="scientific">Mycolicibacterium thermoresistibile (strain ATCC 19527 / DSM 44167 / CIP 105390 / JCM 6362 / NCTC 10409 / 316)</name>
    <name type="common">Mycobacterium thermoresistibile</name>
    <dbReference type="NCBI Taxonomy" id="1078020"/>
    <lineage>
        <taxon>Bacteria</taxon>
        <taxon>Bacillati</taxon>
        <taxon>Actinomycetota</taxon>
        <taxon>Actinomycetes</taxon>
        <taxon>Mycobacteriales</taxon>
        <taxon>Mycobacteriaceae</taxon>
        <taxon>Mycolicibacterium</taxon>
    </lineage>
</organism>
<feature type="region of interest" description="Disordered" evidence="1">
    <location>
        <begin position="125"/>
        <end position="169"/>
    </location>
</feature>
<dbReference type="eggNOG" id="COG0515">
    <property type="taxonomic scope" value="Bacteria"/>
</dbReference>
<dbReference type="AlphaFoldDB" id="G7CNP7"/>
<feature type="compositionally biased region" description="Low complexity" evidence="1">
    <location>
        <begin position="135"/>
        <end position="151"/>
    </location>
</feature>
<evidence type="ECO:0000256" key="1">
    <source>
        <dbReference type="SAM" id="MobiDB-lite"/>
    </source>
</evidence>
<protein>
    <recommendedName>
        <fullName evidence="5">Serine/threonine protein kinase</fullName>
    </recommendedName>
</protein>
<feature type="compositionally biased region" description="Pro residues" evidence="1">
    <location>
        <begin position="152"/>
        <end position="161"/>
    </location>
</feature>
<evidence type="ECO:0008006" key="5">
    <source>
        <dbReference type="Google" id="ProtNLM"/>
    </source>
</evidence>
<keyword evidence="4" id="KW-1185">Reference proteome</keyword>
<comment type="caution">
    <text evidence="3">The sequence shown here is derived from an EMBL/GenBank/DDBJ whole genome shotgun (WGS) entry which is preliminary data.</text>
</comment>
<evidence type="ECO:0000313" key="3">
    <source>
        <dbReference type="EMBL" id="EHI10451.1"/>
    </source>
</evidence>
<feature type="signal peptide" evidence="2">
    <location>
        <begin position="1"/>
        <end position="29"/>
    </location>
</feature>
<accession>G7CNP7</accession>
<feature type="compositionally biased region" description="Basic and acidic residues" evidence="1">
    <location>
        <begin position="125"/>
        <end position="134"/>
    </location>
</feature>
<reference evidence="3 4" key="1">
    <citation type="submission" date="2011-11" db="EMBL/GenBank/DDBJ databases">
        <authorList>
            <consortium name="Tuberculosis Structural Genomics Consortium"/>
            <person name="Ioerger T.R."/>
        </authorList>
    </citation>
    <scope>NUCLEOTIDE SEQUENCE [LARGE SCALE GENOMIC DNA]</scope>
    <source>
        <strain evidence="4">ATCC 19527 / DSM 44167 / CIP 105390 / JCM 6362 / NCTC 10409 / 316</strain>
    </source>
</reference>
<proteinExistence type="predicted"/>
<feature type="chain" id="PRO_5003491181" description="Serine/threonine protein kinase" evidence="2">
    <location>
        <begin position="30"/>
        <end position="169"/>
    </location>
</feature>
<dbReference type="Proteomes" id="UP000004915">
    <property type="component" value="Unassembled WGS sequence"/>
</dbReference>
<keyword evidence="2" id="KW-0732">Signal</keyword>
<name>G7CNP7_MYCT3</name>